<evidence type="ECO:0000313" key="2">
    <source>
        <dbReference type="Proteomes" id="UP000001425"/>
    </source>
</evidence>
<keyword evidence="2" id="KW-1185">Reference proteome</keyword>
<dbReference type="AlphaFoldDB" id="Q6YS01"/>
<keyword evidence="1" id="KW-0614">Plasmid</keyword>
<name>Q6YS01_SYNY3</name>
<evidence type="ECO:0000313" key="1">
    <source>
        <dbReference type="EMBL" id="BAD02060.1"/>
    </source>
</evidence>
<dbReference type="EnsemblBacteria" id="BAD02060">
    <property type="protein sequence ID" value="BAD02060"/>
    <property type="gene ID" value="BAD02060"/>
</dbReference>
<geneLocation type="plasmid" evidence="1 2">
    <name>pSYSX</name>
</geneLocation>
<protein>
    <submittedName>
        <fullName evidence="1">Ssr6003 protein</fullName>
    </submittedName>
</protein>
<proteinExistence type="predicted"/>
<dbReference type="KEGG" id="syn:ssr6003"/>
<reference evidence="1 2" key="1">
    <citation type="journal article" date="2003" name="DNA Res.">
        <title>Structural analysis of four large plasmids harboring in a unicellular cyanobacterium, Synechocystis sp. PCC 6803.</title>
        <authorList>
            <person name="Kaneko T."/>
            <person name="Nakamura Y."/>
            <person name="Sasamoto S."/>
            <person name="Watanabe A."/>
            <person name="Kohara M."/>
            <person name="Matsumoto M."/>
            <person name="Shimpo S."/>
            <person name="Yamada M."/>
            <person name="Tabata S."/>
        </authorList>
    </citation>
    <scope>NUCLEOTIDE SEQUENCE [LARGE SCALE GENOMIC DNA]</scope>
    <source>
        <strain evidence="2">ATCC 27184 / PCC 6803 / Kazusa</strain>
    </source>
</reference>
<organism evidence="1 2">
    <name type="scientific">Synechocystis sp. (strain ATCC 27184 / PCC 6803 / Kazusa)</name>
    <dbReference type="NCBI Taxonomy" id="1111708"/>
    <lineage>
        <taxon>Bacteria</taxon>
        <taxon>Bacillati</taxon>
        <taxon>Cyanobacteriota</taxon>
        <taxon>Cyanophyceae</taxon>
        <taxon>Synechococcales</taxon>
        <taxon>Merismopediaceae</taxon>
        <taxon>Synechocystis</taxon>
    </lineage>
</organism>
<dbReference type="Proteomes" id="UP000001425">
    <property type="component" value="Plasmid pSYSX"/>
</dbReference>
<dbReference type="EMBL" id="AP006585">
    <property type="protein sequence ID" value="BAD02060.1"/>
    <property type="molecule type" value="Genomic_DNA"/>
</dbReference>
<sequence>MSIAGKSKGDVVQQLEKSYGVARTTVFNRLKYLGYSLDKVDDLFSLSNEQMAELDKLHRWISDGAKWPIIPNQDN</sequence>
<dbReference type="InParanoid" id="Q6YS01"/>
<gene>
    <name evidence="1" type="ordered locus">ssr6003</name>
</gene>
<dbReference type="PhylomeDB" id="Q6YS01"/>
<accession>Q6YS01</accession>